<dbReference type="GO" id="GO:0016787">
    <property type="term" value="F:hydrolase activity"/>
    <property type="evidence" value="ECO:0007669"/>
    <property type="project" value="UniProtKB-KW"/>
</dbReference>
<feature type="domain" description="Rhodanese" evidence="2">
    <location>
        <begin position="282"/>
        <end position="352"/>
    </location>
</feature>
<keyword evidence="4" id="KW-1185">Reference proteome</keyword>
<dbReference type="InterPro" id="IPR044528">
    <property type="entry name" value="POD-like_MBL-fold"/>
</dbReference>
<feature type="domain" description="Rhodanese" evidence="2">
    <location>
        <begin position="386"/>
        <end position="472"/>
    </location>
</feature>
<dbReference type="Pfam" id="PF00581">
    <property type="entry name" value="Rhodanese"/>
    <property type="match status" value="2"/>
</dbReference>
<dbReference type="InterPro" id="IPR001279">
    <property type="entry name" value="Metallo-B-lactamas"/>
</dbReference>
<dbReference type="PANTHER" id="PTHR43084">
    <property type="entry name" value="PERSULFIDE DIOXYGENASE ETHE1"/>
    <property type="match status" value="1"/>
</dbReference>
<dbReference type="Proteomes" id="UP000248214">
    <property type="component" value="Unassembled WGS sequence"/>
</dbReference>
<gene>
    <name evidence="3" type="ORF">CR194_17610</name>
</gene>
<proteinExistence type="predicted"/>
<dbReference type="SUPFAM" id="SSF52821">
    <property type="entry name" value="Rhodanese/Cell cycle control phosphatase"/>
    <property type="match status" value="2"/>
</dbReference>
<dbReference type="SUPFAM" id="SSF56281">
    <property type="entry name" value="Metallo-hydrolase/oxidoreductase"/>
    <property type="match status" value="1"/>
</dbReference>
<keyword evidence="1" id="KW-0479">Metal-binding</keyword>
<dbReference type="InterPro" id="IPR036866">
    <property type="entry name" value="RibonucZ/Hydroxyglut_hydro"/>
</dbReference>
<dbReference type="GO" id="GO:0050313">
    <property type="term" value="F:sulfur dioxygenase activity"/>
    <property type="evidence" value="ECO:0007669"/>
    <property type="project" value="InterPro"/>
</dbReference>
<reference evidence="3 4" key="1">
    <citation type="submission" date="2017-10" db="EMBL/GenBank/DDBJ databases">
        <title>Bacillus sp. nov., a halophilic bacterium isolated from a Keqin Lake.</title>
        <authorList>
            <person name="Wang H."/>
        </authorList>
    </citation>
    <scope>NUCLEOTIDE SEQUENCE [LARGE SCALE GENOMIC DNA]</scope>
    <source>
        <strain evidence="3 4">KQ-12</strain>
    </source>
</reference>
<dbReference type="SMART" id="SM00849">
    <property type="entry name" value="Lactamase_B"/>
    <property type="match status" value="1"/>
</dbReference>
<dbReference type="InterPro" id="IPR036873">
    <property type="entry name" value="Rhodanese-like_dom_sf"/>
</dbReference>
<dbReference type="OrthoDB" id="9784009at2"/>
<dbReference type="InterPro" id="IPR001763">
    <property type="entry name" value="Rhodanese-like_dom"/>
</dbReference>
<dbReference type="PANTHER" id="PTHR43084:SF1">
    <property type="entry name" value="PERSULFIDE DIOXYGENASE ETHE1, MITOCHONDRIAL"/>
    <property type="match status" value="1"/>
</dbReference>
<dbReference type="CDD" id="cd00158">
    <property type="entry name" value="RHOD"/>
    <property type="match status" value="1"/>
</dbReference>
<protein>
    <submittedName>
        <fullName evidence="3">MBL fold metallo-hydrolase</fullName>
    </submittedName>
</protein>
<dbReference type="GO" id="GO:0070813">
    <property type="term" value="P:hydrogen sulfide metabolic process"/>
    <property type="evidence" value="ECO:0007669"/>
    <property type="project" value="TreeGrafter"/>
</dbReference>
<evidence type="ECO:0000256" key="1">
    <source>
        <dbReference type="ARBA" id="ARBA00022723"/>
    </source>
</evidence>
<dbReference type="EMBL" id="PDOD01000005">
    <property type="protein sequence ID" value="PYZ92013.1"/>
    <property type="molecule type" value="Genomic_DNA"/>
</dbReference>
<dbReference type="RefSeq" id="WP_110611501.1">
    <property type="nucleotide sequence ID" value="NZ_PDOD01000005.1"/>
</dbReference>
<dbReference type="GO" id="GO:0046872">
    <property type="term" value="F:metal ion binding"/>
    <property type="evidence" value="ECO:0007669"/>
    <property type="project" value="UniProtKB-KW"/>
</dbReference>
<organism evidence="3 4">
    <name type="scientific">Salipaludibacillus keqinensis</name>
    <dbReference type="NCBI Taxonomy" id="2045207"/>
    <lineage>
        <taxon>Bacteria</taxon>
        <taxon>Bacillati</taxon>
        <taxon>Bacillota</taxon>
        <taxon>Bacilli</taxon>
        <taxon>Bacillales</taxon>
        <taxon>Bacillaceae</taxon>
    </lineage>
</organism>
<evidence type="ECO:0000313" key="4">
    <source>
        <dbReference type="Proteomes" id="UP000248214"/>
    </source>
</evidence>
<accession>A0A323THD4</accession>
<dbReference type="Gene3D" id="3.60.15.10">
    <property type="entry name" value="Ribonuclease Z/Hydroxyacylglutathione hydrolase-like"/>
    <property type="match status" value="1"/>
</dbReference>
<evidence type="ECO:0000259" key="2">
    <source>
        <dbReference type="PROSITE" id="PS50206"/>
    </source>
</evidence>
<keyword evidence="3" id="KW-0378">Hydrolase</keyword>
<dbReference type="Pfam" id="PF00753">
    <property type="entry name" value="Lactamase_B"/>
    <property type="match status" value="1"/>
</dbReference>
<dbReference type="Gene3D" id="3.40.250.10">
    <property type="entry name" value="Rhodanese-like domain"/>
    <property type="match status" value="2"/>
</dbReference>
<dbReference type="InterPro" id="IPR051682">
    <property type="entry name" value="Mito_Persulfide_Diox"/>
</dbReference>
<dbReference type="CDD" id="cd07724">
    <property type="entry name" value="POD-like_MBL-fold"/>
    <property type="match status" value="1"/>
</dbReference>
<evidence type="ECO:0000313" key="3">
    <source>
        <dbReference type="EMBL" id="PYZ92013.1"/>
    </source>
</evidence>
<sequence length="472" mass="51900">MLLKYFYDDALAQASYMVGCQKTGEAAIVDPSRNIDAYFDTAEKEGLTITKVLETHIHADFVSGSRELAERASATIYYSLEGEGDSSAEYSFDSSLSTHGVRDGDEVKIGNVTFNVLHTPGHTPEHVSYLLTDGAASDHPLGMFTGDFIFVGDVGRPDLLEKAAGVKDSASKGAKDMFHSIEKAKKMDPTLQIWPGHGAGSACGKSLGSIPTTTLGYEINTNPAFQFDNVNSFSDFLLDEQPVPPAYFAIMKKVNKYGAPLLRDQRTPLRYGSNVKKIKQVLDSDTTVVDSRSKESFAQSHIPGTLNIAYDSSFTNWIGSLISYDKPLFFIAEPEHFPQIVEAMNAIGLDTTEGFFTPSIVESFEKEHGTDQYDVISPETAMNMQKNGDLQILDVREDHEFEAEHVKDAKHMVLNHLPEKGDQLADHTMALYCGSGARSAIATSILKSKGYDVKNIKGGFMRWKKEELPTES</sequence>
<name>A0A323THD4_9BACI</name>
<comment type="caution">
    <text evidence="3">The sequence shown here is derived from an EMBL/GenBank/DDBJ whole genome shotgun (WGS) entry which is preliminary data.</text>
</comment>
<dbReference type="SMART" id="SM00450">
    <property type="entry name" value="RHOD"/>
    <property type="match status" value="1"/>
</dbReference>
<dbReference type="PROSITE" id="PS50206">
    <property type="entry name" value="RHODANESE_3"/>
    <property type="match status" value="2"/>
</dbReference>
<dbReference type="FunFam" id="3.60.15.10:FF:000030">
    <property type="entry name" value="Metallo-beta-lactamase family protein"/>
    <property type="match status" value="1"/>
</dbReference>
<dbReference type="GO" id="GO:0006749">
    <property type="term" value="P:glutathione metabolic process"/>
    <property type="evidence" value="ECO:0007669"/>
    <property type="project" value="InterPro"/>
</dbReference>
<dbReference type="AlphaFoldDB" id="A0A323THD4"/>